<reference evidence="6 7" key="1">
    <citation type="submission" date="2019-07" db="EMBL/GenBank/DDBJ databases">
        <title>Whole genome shotgun sequence of Cerasibacillus quisquiliarum NBRC 102429.</title>
        <authorList>
            <person name="Hosoyama A."/>
            <person name="Uohara A."/>
            <person name="Ohji S."/>
            <person name="Ichikawa N."/>
        </authorList>
    </citation>
    <scope>NUCLEOTIDE SEQUENCE [LARGE SCALE GENOMIC DNA]</scope>
    <source>
        <strain evidence="6 7">NBRC 102429</strain>
    </source>
</reference>
<dbReference type="Pfam" id="PF07288">
    <property type="entry name" value="RpoY"/>
    <property type="match status" value="1"/>
</dbReference>
<sequence>MIFKVLYQEYPDEVPTRERTKSIYIEAESVRDVRQKLQNKPINIEYIQPLTETHLAYDQQSEDYKLEKV</sequence>
<keyword evidence="3 5" id="KW-0548">Nucleotidyltransferase</keyword>
<dbReference type="Proteomes" id="UP000321491">
    <property type="component" value="Unassembled WGS sequence"/>
</dbReference>
<comment type="function">
    <text evidence="5">A non-essential component of RNA polymerase (RNAP).</text>
</comment>
<gene>
    <name evidence="5" type="primary">rpoY</name>
    <name evidence="6" type="ORF">CQU01_08200</name>
</gene>
<dbReference type="AlphaFoldDB" id="A0A511UZP6"/>
<evidence type="ECO:0000313" key="6">
    <source>
        <dbReference type="EMBL" id="GEN30582.1"/>
    </source>
</evidence>
<evidence type="ECO:0000256" key="4">
    <source>
        <dbReference type="ARBA" id="ARBA00023163"/>
    </source>
</evidence>
<organism evidence="6 7">
    <name type="scientific">Cerasibacillus quisquiliarum</name>
    <dbReference type="NCBI Taxonomy" id="227865"/>
    <lineage>
        <taxon>Bacteria</taxon>
        <taxon>Bacillati</taxon>
        <taxon>Bacillota</taxon>
        <taxon>Bacilli</taxon>
        <taxon>Bacillales</taxon>
        <taxon>Bacillaceae</taxon>
        <taxon>Cerasibacillus</taxon>
    </lineage>
</organism>
<dbReference type="GO" id="GO:0000428">
    <property type="term" value="C:DNA-directed RNA polymerase complex"/>
    <property type="evidence" value="ECO:0007669"/>
    <property type="project" value="UniProtKB-KW"/>
</dbReference>
<comment type="caution">
    <text evidence="6">The sequence shown here is derived from an EMBL/GenBank/DDBJ whole genome shotgun (WGS) entry which is preliminary data.</text>
</comment>
<dbReference type="RefSeq" id="WP_146936003.1">
    <property type="nucleotide sequence ID" value="NZ_BJXW01000009.1"/>
</dbReference>
<dbReference type="InterPro" id="IPR009907">
    <property type="entry name" value="RpoY"/>
</dbReference>
<dbReference type="NCBIfam" id="NF010188">
    <property type="entry name" value="PRK13667.1"/>
    <property type="match status" value="1"/>
</dbReference>
<dbReference type="EMBL" id="BJXW01000009">
    <property type="protein sequence ID" value="GEN30582.1"/>
    <property type="molecule type" value="Genomic_DNA"/>
</dbReference>
<comment type="subunit">
    <text evidence="5">RNAP is composed of a core of 2 alpha, a beta and a beta' subunit. The core is associated with a delta subunit, and at least one of epsilon or omega. When a sigma factor is associated with the core the holoenzyme is formed, which can initiate transcription.</text>
</comment>
<keyword evidence="2 5" id="KW-0808">Transferase</keyword>
<keyword evidence="1 5" id="KW-0240">DNA-directed RNA polymerase</keyword>
<dbReference type="OrthoDB" id="2147503at2"/>
<keyword evidence="4 5" id="KW-0804">Transcription</keyword>
<dbReference type="GO" id="GO:0003899">
    <property type="term" value="F:DNA-directed RNA polymerase activity"/>
    <property type="evidence" value="ECO:0007669"/>
    <property type="project" value="UniProtKB-UniRule"/>
</dbReference>
<evidence type="ECO:0000256" key="3">
    <source>
        <dbReference type="ARBA" id="ARBA00022695"/>
    </source>
</evidence>
<comment type="similarity">
    <text evidence="5">Belongs to the RNA polymerase subunit epsilon family.</text>
</comment>
<comment type="catalytic activity">
    <reaction evidence="5">
        <text>RNA(n) + a ribonucleoside 5'-triphosphate = RNA(n+1) + diphosphate</text>
        <dbReference type="Rhea" id="RHEA:21248"/>
        <dbReference type="Rhea" id="RHEA-COMP:14527"/>
        <dbReference type="Rhea" id="RHEA-COMP:17342"/>
        <dbReference type="ChEBI" id="CHEBI:33019"/>
        <dbReference type="ChEBI" id="CHEBI:61557"/>
        <dbReference type="ChEBI" id="CHEBI:140395"/>
        <dbReference type="EC" id="2.7.7.6"/>
    </reaction>
</comment>
<dbReference type="Gene3D" id="3.10.20.730">
    <property type="entry name" value="RNAP, epsilon subunit-like"/>
    <property type="match status" value="1"/>
</dbReference>
<evidence type="ECO:0000256" key="5">
    <source>
        <dbReference type="HAMAP-Rule" id="MF_01553"/>
    </source>
</evidence>
<proteinExistence type="inferred from homology"/>
<protein>
    <recommendedName>
        <fullName evidence="5">DNA-directed RNA polymerase subunit epsilon</fullName>
        <shortName evidence="5">RNAP epsilon subunit</shortName>
        <ecNumber evidence="5">2.7.7.6</ecNumber>
    </recommendedName>
    <alternativeName>
        <fullName evidence="5">RNA polymerase epsilon subunit</fullName>
    </alternativeName>
    <alternativeName>
        <fullName evidence="5">Transcriptase subunit epsilon</fullName>
    </alternativeName>
</protein>
<dbReference type="HAMAP" id="MF_01553">
    <property type="entry name" value="RNApol_bact_RpoY"/>
    <property type="match status" value="1"/>
</dbReference>
<evidence type="ECO:0000313" key="7">
    <source>
        <dbReference type="Proteomes" id="UP000321491"/>
    </source>
</evidence>
<keyword evidence="7" id="KW-1185">Reference proteome</keyword>
<name>A0A511UZP6_9BACI</name>
<dbReference type="GO" id="GO:0006351">
    <property type="term" value="P:DNA-templated transcription"/>
    <property type="evidence" value="ECO:0007669"/>
    <property type="project" value="UniProtKB-UniRule"/>
</dbReference>
<evidence type="ECO:0000256" key="2">
    <source>
        <dbReference type="ARBA" id="ARBA00022679"/>
    </source>
</evidence>
<dbReference type="EC" id="2.7.7.6" evidence="5"/>
<dbReference type="GO" id="GO:0003677">
    <property type="term" value="F:DNA binding"/>
    <property type="evidence" value="ECO:0007669"/>
    <property type="project" value="UniProtKB-UniRule"/>
</dbReference>
<evidence type="ECO:0000256" key="1">
    <source>
        <dbReference type="ARBA" id="ARBA00022478"/>
    </source>
</evidence>
<accession>A0A511UZP6</accession>